<dbReference type="AlphaFoldDB" id="A0A1H7VM78"/>
<keyword evidence="1" id="KW-1133">Transmembrane helix</keyword>
<feature type="transmembrane region" description="Helical" evidence="1">
    <location>
        <begin position="20"/>
        <end position="38"/>
    </location>
</feature>
<accession>A0A1H7VM78</accession>
<name>A0A1H7VM78_9BACT</name>
<keyword evidence="1" id="KW-0812">Transmembrane</keyword>
<dbReference type="OrthoDB" id="674681at2"/>
<feature type="transmembrane region" description="Helical" evidence="1">
    <location>
        <begin position="59"/>
        <end position="81"/>
    </location>
</feature>
<reference evidence="2 3" key="1">
    <citation type="submission" date="2016-10" db="EMBL/GenBank/DDBJ databases">
        <authorList>
            <person name="de Groot N.N."/>
        </authorList>
    </citation>
    <scope>NUCLEOTIDE SEQUENCE [LARGE SCALE GENOMIC DNA]</scope>
    <source>
        <strain evidence="2 3">DSM 21039</strain>
    </source>
</reference>
<dbReference type="EMBL" id="FOBB01000003">
    <property type="protein sequence ID" value="SEM10346.1"/>
    <property type="molecule type" value="Genomic_DNA"/>
</dbReference>
<dbReference type="RefSeq" id="WP_089913062.1">
    <property type="nucleotide sequence ID" value="NZ_FOBB01000003.1"/>
</dbReference>
<organism evidence="2 3">
    <name type="scientific">Chitinophaga rupis</name>
    <dbReference type="NCBI Taxonomy" id="573321"/>
    <lineage>
        <taxon>Bacteria</taxon>
        <taxon>Pseudomonadati</taxon>
        <taxon>Bacteroidota</taxon>
        <taxon>Chitinophagia</taxon>
        <taxon>Chitinophagales</taxon>
        <taxon>Chitinophagaceae</taxon>
        <taxon>Chitinophaga</taxon>
    </lineage>
</organism>
<keyword evidence="3" id="KW-1185">Reference proteome</keyword>
<evidence type="ECO:0000256" key="1">
    <source>
        <dbReference type="SAM" id="Phobius"/>
    </source>
</evidence>
<sequence length="89" mass="9688">MNNPSSTPPPSGASSWGQVLGSAVVAAIGFGFAVYRYIQFSGAASGIRLSRLERPIYRLAGKWGLIVIFLIMGIWGAYAMVKHFRQLKK</sequence>
<evidence type="ECO:0000313" key="3">
    <source>
        <dbReference type="Proteomes" id="UP000198984"/>
    </source>
</evidence>
<keyword evidence="1" id="KW-0472">Membrane</keyword>
<proteinExistence type="predicted"/>
<evidence type="ECO:0000313" key="2">
    <source>
        <dbReference type="EMBL" id="SEM10346.1"/>
    </source>
</evidence>
<dbReference type="Proteomes" id="UP000198984">
    <property type="component" value="Unassembled WGS sequence"/>
</dbReference>
<gene>
    <name evidence="2" type="ORF">SAMN04488505_103378</name>
</gene>
<protein>
    <submittedName>
        <fullName evidence="2">Uncharacterized protein</fullName>
    </submittedName>
</protein>